<organism evidence="5">
    <name type="scientific">Phytophthora nicotianae</name>
    <name type="common">Potato buckeye rot agent</name>
    <name type="synonym">Phytophthora parasitica</name>
    <dbReference type="NCBI Taxonomy" id="4792"/>
    <lineage>
        <taxon>Eukaryota</taxon>
        <taxon>Sar</taxon>
        <taxon>Stramenopiles</taxon>
        <taxon>Oomycota</taxon>
        <taxon>Peronosporomycetes</taxon>
        <taxon>Peronosporales</taxon>
        <taxon>Peronosporaceae</taxon>
        <taxon>Phytophthora</taxon>
    </lineage>
</organism>
<evidence type="ECO:0000313" key="3">
    <source>
        <dbReference type="EMBL" id="ETL94861.1"/>
    </source>
</evidence>
<dbReference type="PANTHER" id="PTHR39434">
    <property type="match status" value="1"/>
</dbReference>
<sequence length="40" mass="4503">MSSQVPPFHLAVPVHDLAEAKDFYGTKLGFIEGRSSKQWQ</sequence>
<dbReference type="EMBL" id="KI679292">
    <property type="protein sequence ID" value="ETL94861.1"/>
    <property type="molecule type" value="Genomic_DNA"/>
</dbReference>
<dbReference type="OMA" id="QWTMFFC"/>
<proteinExistence type="predicted"/>
<dbReference type="VEuPathDB" id="FungiDB:PPTG_10619"/>
<dbReference type="EMBL" id="KI692513">
    <property type="protein sequence ID" value="ETM48097.1"/>
    <property type="molecule type" value="Genomic_DNA"/>
</dbReference>
<feature type="domain" description="Glyoxalase/Bleomycin resistance-like N-terminal" evidence="1">
    <location>
        <begin position="9"/>
        <end position="30"/>
    </location>
</feature>
<accession>W2NHG9</accession>
<dbReference type="PANTHER" id="PTHR39434:SF1">
    <property type="entry name" value="VOC DOMAIN-CONTAINING PROTEIN"/>
    <property type="match status" value="1"/>
</dbReference>
<reference evidence="5" key="3">
    <citation type="submission" date="2013-11" db="EMBL/GenBank/DDBJ databases">
        <title>The Genome Sequence of Phytophthora parasitica IAC_01/95.</title>
        <authorList>
            <consortium name="The Broad Institute Genomics Platform"/>
            <person name="Russ C."/>
            <person name="Tyler B."/>
            <person name="Panabieres F."/>
            <person name="Shan W."/>
            <person name="Tripathy S."/>
            <person name="Grunwald N."/>
            <person name="Machado M."/>
            <person name="Johnson C.S."/>
            <person name="Arredondo F."/>
            <person name="Hong C."/>
            <person name="Coffey M."/>
            <person name="Young S.K."/>
            <person name="Zeng Q."/>
            <person name="Gargeya S."/>
            <person name="Fitzgerald M."/>
            <person name="Abouelleil A."/>
            <person name="Alvarado L."/>
            <person name="Chapman S.B."/>
            <person name="Gainer-Dewar J."/>
            <person name="Goldberg J."/>
            <person name="Griggs A."/>
            <person name="Gujja S."/>
            <person name="Hansen M."/>
            <person name="Howarth C."/>
            <person name="Imamovic A."/>
            <person name="Ireland A."/>
            <person name="Larimer J."/>
            <person name="McCowan C."/>
            <person name="Murphy C."/>
            <person name="Pearson M."/>
            <person name="Poon T.W."/>
            <person name="Priest M."/>
            <person name="Roberts A."/>
            <person name="Saif S."/>
            <person name="Shea T."/>
            <person name="Sykes S."/>
            <person name="Wortman J."/>
            <person name="Nusbaum C."/>
            <person name="Birren B."/>
        </authorList>
    </citation>
    <scope>NUCLEOTIDE SEQUENCE [LARGE SCALE GENOMIC DNA]</scope>
    <source>
        <strain evidence="5">IAC_01/95</strain>
    </source>
</reference>
<reference evidence="3" key="1">
    <citation type="submission" date="2013-11" db="EMBL/GenBank/DDBJ databases">
        <title>The Genome Sequence of Phytophthora parasitica CHvinca01.</title>
        <authorList>
            <consortium name="The Broad Institute Genomics Platform"/>
            <person name="Russ C."/>
            <person name="Tyler B."/>
            <person name="Panabieres F."/>
            <person name="Shan W."/>
            <person name="Tripathy S."/>
            <person name="Grunwald N."/>
            <person name="Machado M."/>
            <person name="Johnson C.S."/>
            <person name="Arredondo F."/>
            <person name="Hong C."/>
            <person name="Coffey M."/>
            <person name="Young S.K."/>
            <person name="Zeng Q."/>
            <person name="Gargeya S."/>
            <person name="Fitzgerald M."/>
            <person name="Abouelleil A."/>
            <person name="Alvarado L."/>
            <person name="Chapman S.B."/>
            <person name="Gainer-Dewar J."/>
            <person name="Goldberg J."/>
            <person name="Griggs A."/>
            <person name="Gujja S."/>
            <person name="Hansen M."/>
            <person name="Howarth C."/>
            <person name="Imamovic A."/>
            <person name="Ireland A."/>
            <person name="Larimer J."/>
            <person name="McCowan C."/>
            <person name="Murphy C."/>
            <person name="Pearson M."/>
            <person name="Poon T.W."/>
            <person name="Priest M."/>
            <person name="Roberts A."/>
            <person name="Saif S."/>
            <person name="Shea T."/>
            <person name="Sykes S."/>
            <person name="Wortman J."/>
            <person name="Nusbaum C."/>
            <person name="Birren B."/>
        </authorList>
    </citation>
    <scope>NUCLEOTIDE SEQUENCE [LARGE SCALE GENOMIC DNA]</scope>
    <source>
        <strain evidence="3">CHvinca01</strain>
    </source>
</reference>
<dbReference type="InterPro" id="IPR053863">
    <property type="entry name" value="Glyoxy/Ble-like_N"/>
</dbReference>
<dbReference type="AlphaFoldDB" id="W2NHG9"/>
<protein>
    <recommendedName>
        <fullName evidence="1">Glyoxalase/Bleomycin resistance-like N-terminal domain-containing protein</fullName>
    </recommendedName>
</protein>
<dbReference type="OrthoDB" id="2580091at2759"/>
<dbReference type="SUPFAM" id="SSF54593">
    <property type="entry name" value="Glyoxalase/Bleomycin resistance protein/Dihydroxybiphenyl dioxygenase"/>
    <property type="match status" value="1"/>
</dbReference>
<dbReference type="Pfam" id="PF22677">
    <property type="entry name" value="Ble-like_N"/>
    <property type="match status" value="1"/>
</dbReference>
<dbReference type="Proteomes" id="UP000054532">
    <property type="component" value="Unassembled WGS sequence"/>
</dbReference>
<dbReference type="InterPro" id="IPR029068">
    <property type="entry name" value="Glyas_Bleomycin-R_OHBP_Dase"/>
</dbReference>
<dbReference type="Proteomes" id="UP000054423">
    <property type="component" value="Unassembled WGS sequence"/>
</dbReference>
<evidence type="ECO:0000313" key="2">
    <source>
        <dbReference type="EMBL" id="ETK94418.1"/>
    </source>
</evidence>
<evidence type="ECO:0000313" key="4">
    <source>
        <dbReference type="EMBL" id="ETM00908.1"/>
    </source>
</evidence>
<dbReference type="Gene3D" id="3.10.180.10">
    <property type="entry name" value="2,3-Dihydroxybiphenyl 1,2-Dioxygenase, domain 1"/>
    <property type="match status" value="1"/>
</dbReference>
<feature type="non-terminal residue" evidence="5">
    <location>
        <position position="40"/>
    </location>
</feature>
<dbReference type="Proteomes" id="UP000053236">
    <property type="component" value="Unassembled WGS sequence"/>
</dbReference>
<name>W2NHG9_PHYNI</name>
<gene>
    <name evidence="5" type="ORF">L914_07331</name>
    <name evidence="2" type="ORF">L915_02538</name>
    <name evidence="4" type="ORF">L917_02444</name>
    <name evidence="3" type="ORF">L917_07266</name>
</gene>
<evidence type="ECO:0000313" key="5">
    <source>
        <dbReference type="EMBL" id="ETM48097.1"/>
    </source>
</evidence>
<reference evidence="2" key="2">
    <citation type="submission" date="2013-11" db="EMBL/GenBank/DDBJ databases">
        <title>The Genome Sequence of Phytophthora parasitica CJ02B3.</title>
        <authorList>
            <consortium name="The Broad Institute Genomics Platform"/>
            <person name="Russ C."/>
            <person name="Tyler B."/>
            <person name="Panabieres F."/>
            <person name="Shan W."/>
            <person name="Tripathy S."/>
            <person name="Grunwald N."/>
            <person name="Machado M."/>
            <person name="Johnson C.S."/>
            <person name="Arredondo F."/>
            <person name="Hong C."/>
            <person name="Coffey M."/>
            <person name="Young S.K."/>
            <person name="Zeng Q."/>
            <person name="Gargeya S."/>
            <person name="Fitzgerald M."/>
            <person name="Abouelleil A."/>
            <person name="Alvarado L."/>
            <person name="Chapman S.B."/>
            <person name="Gainer-Dewar J."/>
            <person name="Goldberg J."/>
            <person name="Griggs A."/>
            <person name="Gujja S."/>
            <person name="Hansen M."/>
            <person name="Howarth C."/>
            <person name="Imamovic A."/>
            <person name="Ireland A."/>
            <person name="Larimer J."/>
            <person name="McCowan C."/>
            <person name="Murphy C."/>
            <person name="Pearson M."/>
            <person name="Poon T.W."/>
            <person name="Priest M."/>
            <person name="Roberts A."/>
            <person name="Saif S."/>
            <person name="Shea T."/>
            <person name="Sykes S."/>
            <person name="Wortman J."/>
            <person name="Nusbaum C."/>
            <person name="Birren B."/>
        </authorList>
    </citation>
    <scope>NUCLEOTIDE SEQUENCE [LARGE SCALE GENOMIC DNA]</scope>
    <source>
        <strain evidence="2">CJ02B3</strain>
    </source>
</reference>
<dbReference type="EMBL" id="KI684611">
    <property type="protein sequence ID" value="ETK94418.1"/>
    <property type="molecule type" value="Genomic_DNA"/>
</dbReference>
<dbReference type="EMBL" id="KI677866">
    <property type="protein sequence ID" value="ETM00908.1"/>
    <property type="molecule type" value="Genomic_DNA"/>
</dbReference>
<evidence type="ECO:0000259" key="1">
    <source>
        <dbReference type="Pfam" id="PF22677"/>
    </source>
</evidence>